<organism evidence="5 6">
    <name type="scientific">Sinobacterium norvegicum</name>
    <dbReference type="NCBI Taxonomy" id="1641715"/>
    <lineage>
        <taxon>Bacteria</taxon>
        <taxon>Pseudomonadati</taxon>
        <taxon>Pseudomonadota</taxon>
        <taxon>Gammaproteobacteria</taxon>
        <taxon>Cellvibrionales</taxon>
        <taxon>Spongiibacteraceae</taxon>
        <taxon>Sinobacterium</taxon>
    </lineage>
</organism>
<accession>A0ABM9AE60</accession>
<dbReference type="InterPro" id="IPR017900">
    <property type="entry name" value="4Fe4S_Fe_S_CS"/>
</dbReference>
<evidence type="ECO:0000313" key="5">
    <source>
        <dbReference type="EMBL" id="CAH0991490.1"/>
    </source>
</evidence>
<dbReference type="EMBL" id="CAKLPX010000001">
    <property type="protein sequence ID" value="CAH0991490.1"/>
    <property type="molecule type" value="Genomic_DNA"/>
</dbReference>
<sequence>MAWQQDAHINENCLAYQNVMCMSCLDSCDASAISFNYQHKIARPSINISACTGCGFCQSSCPTHAISITPIAAENATLEHYEHV</sequence>
<evidence type="ECO:0000256" key="2">
    <source>
        <dbReference type="ARBA" id="ARBA00023004"/>
    </source>
</evidence>
<proteinExistence type="predicted"/>
<dbReference type="Gene3D" id="3.30.70.20">
    <property type="match status" value="1"/>
</dbReference>
<keyword evidence="2" id="KW-0408">Iron</keyword>
<comment type="caution">
    <text evidence="5">The sequence shown here is derived from an EMBL/GenBank/DDBJ whole genome shotgun (WGS) entry which is preliminary data.</text>
</comment>
<keyword evidence="6" id="KW-1185">Reference proteome</keyword>
<keyword evidence="1" id="KW-0479">Metal-binding</keyword>
<evidence type="ECO:0000256" key="3">
    <source>
        <dbReference type="ARBA" id="ARBA00023014"/>
    </source>
</evidence>
<dbReference type="InterPro" id="IPR017896">
    <property type="entry name" value="4Fe4S_Fe-S-bd"/>
</dbReference>
<evidence type="ECO:0000259" key="4">
    <source>
        <dbReference type="PROSITE" id="PS51379"/>
    </source>
</evidence>
<protein>
    <submittedName>
        <fullName evidence="5">Ferredoxin-type protein NapF</fullName>
    </submittedName>
</protein>
<name>A0ABM9AE60_9GAMM</name>
<dbReference type="PROSITE" id="PS00198">
    <property type="entry name" value="4FE4S_FER_1"/>
    <property type="match status" value="1"/>
</dbReference>
<dbReference type="Proteomes" id="UP000838100">
    <property type="component" value="Unassembled WGS sequence"/>
</dbReference>
<evidence type="ECO:0000313" key="6">
    <source>
        <dbReference type="Proteomes" id="UP000838100"/>
    </source>
</evidence>
<feature type="domain" description="4Fe-4S ferredoxin-type" evidence="4">
    <location>
        <begin position="42"/>
        <end position="71"/>
    </location>
</feature>
<reference evidence="5" key="1">
    <citation type="submission" date="2021-12" db="EMBL/GenBank/DDBJ databases">
        <authorList>
            <person name="Rodrigo-Torres L."/>
            <person name="Arahal R. D."/>
            <person name="Lucena T."/>
        </authorList>
    </citation>
    <scope>NUCLEOTIDE SEQUENCE</scope>
    <source>
        <strain evidence="5">CECT 8267</strain>
    </source>
</reference>
<dbReference type="Pfam" id="PF12838">
    <property type="entry name" value="Fer4_7"/>
    <property type="match status" value="1"/>
</dbReference>
<dbReference type="SUPFAM" id="SSF54862">
    <property type="entry name" value="4Fe-4S ferredoxins"/>
    <property type="match status" value="1"/>
</dbReference>
<dbReference type="PROSITE" id="PS51379">
    <property type="entry name" value="4FE4S_FER_2"/>
    <property type="match status" value="1"/>
</dbReference>
<evidence type="ECO:0000256" key="1">
    <source>
        <dbReference type="ARBA" id="ARBA00022723"/>
    </source>
</evidence>
<gene>
    <name evidence="5" type="primary">napF</name>
    <name evidence="5" type="ORF">SIN8267_01596</name>
</gene>
<keyword evidence="3" id="KW-0411">Iron-sulfur</keyword>